<dbReference type="PANTHER" id="PTHR12655">
    <property type="entry name" value="ACYL-COA THIOESTERASE"/>
    <property type="match status" value="1"/>
</dbReference>
<evidence type="ECO:0000256" key="4">
    <source>
        <dbReference type="ARBA" id="ARBA00022946"/>
    </source>
</evidence>
<dbReference type="GO" id="GO:0006637">
    <property type="term" value="P:acyl-CoA metabolic process"/>
    <property type="evidence" value="ECO:0007669"/>
    <property type="project" value="TreeGrafter"/>
</dbReference>
<name>A0A699ZPQ8_HAELA</name>
<gene>
    <name evidence="6" type="ORF">HaLaN_18077</name>
</gene>
<keyword evidence="2" id="KW-0677">Repeat</keyword>
<evidence type="ECO:0000256" key="2">
    <source>
        <dbReference type="ARBA" id="ARBA00022737"/>
    </source>
</evidence>
<evidence type="ECO:0000256" key="3">
    <source>
        <dbReference type="ARBA" id="ARBA00022801"/>
    </source>
</evidence>
<evidence type="ECO:0000259" key="5">
    <source>
        <dbReference type="PROSITE" id="PS51770"/>
    </source>
</evidence>
<dbReference type="InterPro" id="IPR029069">
    <property type="entry name" value="HotDog_dom_sf"/>
</dbReference>
<evidence type="ECO:0000313" key="6">
    <source>
        <dbReference type="EMBL" id="GFH20876.1"/>
    </source>
</evidence>
<dbReference type="EMBL" id="BLLF01001715">
    <property type="protein sequence ID" value="GFH20876.1"/>
    <property type="molecule type" value="Genomic_DNA"/>
</dbReference>
<reference evidence="6 7" key="1">
    <citation type="submission" date="2020-02" db="EMBL/GenBank/DDBJ databases">
        <title>Draft genome sequence of Haematococcus lacustris strain NIES-144.</title>
        <authorList>
            <person name="Morimoto D."/>
            <person name="Nakagawa S."/>
            <person name="Yoshida T."/>
            <person name="Sawayama S."/>
        </authorList>
    </citation>
    <scope>NUCLEOTIDE SEQUENCE [LARGE SCALE GENOMIC DNA]</scope>
    <source>
        <strain evidence="6 7">NIES-144</strain>
    </source>
</reference>
<dbReference type="CDD" id="cd03442">
    <property type="entry name" value="BFIT_BACH"/>
    <property type="match status" value="1"/>
</dbReference>
<dbReference type="AlphaFoldDB" id="A0A699ZPQ8"/>
<keyword evidence="3" id="KW-0378">Hydrolase</keyword>
<keyword evidence="7" id="KW-1185">Reference proteome</keyword>
<evidence type="ECO:0000256" key="1">
    <source>
        <dbReference type="ARBA" id="ARBA00010458"/>
    </source>
</evidence>
<sequence length="162" mass="17728">MPALTSGAAGVPMAATSLENAFVCQPQQRNMHGRIFGGFLMRRAFELAFATTYTFAGCRPEFASCEECPVDVGDLLRFRSSVLHTVPDQGLVCVGVEATVSRPETGYFQSTNNFTYVFKVQPRGSALRRVLPGNEEEALRAWACHLRLAEKAERSQAAQHAA</sequence>
<dbReference type="PANTHER" id="PTHR12655:SF0">
    <property type="entry name" value="ACYL-COENZYME A THIOESTERASE 9, MITOCHONDRIAL"/>
    <property type="match status" value="1"/>
</dbReference>
<dbReference type="Gene3D" id="3.10.129.10">
    <property type="entry name" value="Hotdog Thioesterase"/>
    <property type="match status" value="1"/>
</dbReference>
<keyword evidence="4" id="KW-0809">Transit peptide</keyword>
<comment type="caution">
    <text evidence="6">The sequence shown here is derived from an EMBL/GenBank/DDBJ whole genome shotgun (WGS) entry which is preliminary data.</text>
</comment>
<protein>
    <recommendedName>
        <fullName evidence="5">HotDog ACOT-type domain-containing protein</fullName>
    </recommendedName>
</protein>
<organism evidence="6 7">
    <name type="scientific">Haematococcus lacustris</name>
    <name type="common">Green alga</name>
    <name type="synonym">Haematococcus pluvialis</name>
    <dbReference type="NCBI Taxonomy" id="44745"/>
    <lineage>
        <taxon>Eukaryota</taxon>
        <taxon>Viridiplantae</taxon>
        <taxon>Chlorophyta</taxon>
        <taxon>core chlorophytes</taxon>
        <taxon>Chlorophyceae</taxon>
        <taxon>CS clade</taxon>
        <taxon>Chlamydomonadales</taxon>
        <taxon>Haematococcaceae</taxon>
        <taxon>Haematococcus</taxon>
    </lineage>
</organism>
<dbReference type="SUPFAM" id="SSF54637">
    <property type="entry name" value="Thioesterase/thiol ester dehydrase-isomerase"/>
    <property type="match status" value="1"/>
</dbReference>
<dbReference type="InterPro" id="IPR033120">
    <property type="entry name" value="HOTDOG_ACOT"/>
</dbReference>
<dbReference type="GO" id="GO:0047617">
    <property type="term" value="F:fatty acyl-CoA hydrolase activity"/>
    <property type="evidence" value="ECO:0007669"/>
    <property type="project" value="TreeGrafter"/>
</dbReference>
<comment type="similarity">
    <text evidence="1">Belongs to the acyl coenzyme A hydrolase family.</text>
</comment>
<feature type="domain" description="HotDog ACOT-type" evidence="5">
    <location>
        <begin position="14"/>
        <end position="124"/>
    </location>
</feature>
<accession>A0A699ZPQ8</accession>
<dbReference type="PROSITE" id="PS51770">
    <property type="entry name" value="HOTDOG_ACOT"/>
    <property type="match status" value="1"/>
</dbReference>
<proteinExistence type="inferred from homology"/>
<evidence type="ECO:0000313" key="7">
    <source>
        <dbReference type="Proteomes" id="UP000485058"/>
    </source>
</evidence>
<dbReference type="Proteomes" id="UP000485058">
    <property type="component" value="Unassembled WGS sequence"/>
</dbReference>